<feature type="transmembrane region" description="Helical" evidence="2">
    <location>
        <begin position="378"/>
        <end position="404"/>
    </location>
</feature>
<evidence type="ECO:0000256" key="2">
    <source>
        <dbReference type="SAM" id="Phobius"/>
    </source>
</evidence>
<organism evidence="4 5">
    <name type="scientific">Meloidogyne incognita</name>
    <name type="common">Southern root-knot nematode worm</name>
    <name type="synonym">Oxyuris incognita</name>
    <dbReference type="NCBI Taxonomy" id="6306"/>
    <lineage>
        <taxon>Eukaryota</taxon>
        <taxon>Metazoa</taxon>
        <taxon>Ecdysozoa</taxon>
        <taxon>Nematoda</taxon>
        <taxon>Chromadorea</taxon>
        <taxon>Rhabditida</taxon>
        <taxon>Tylenchina</taxon>
        <taxon>Tylenchomorpha</taxon>
        <taxon>Tylenchoidea</taxon>
        <taxon>Meloidogynidae</taxon>
        <taxon>Meloidogyninae</taxon>
        <taxon>Meloidogyne</taxon>
        <taxon>Meloidogyne incognita group</taxon>
    </lineage>
</organism>
<proteinExistence type="predicted"/>
<sequence>MLFCLLHPMDHNTGPLARKSSTLCVLLLLSIAALLVLAVPGQANVVQVGVANHILDQDEDEVEIKEGMEAKTSLTYAEYKERYPTVCEFSITKEYIELRYKGGDGCTVELITKKTNMIKFTGRVKINGNCLKSCNEHAHFKDGFSNLLPFAYSRNNEELKKLNNVPQFSKGAACTDEACVRGCLNQTFLEVSWSKCRKEVYAHTHLIGEYETGLDQFKEAENKKEFTFDLEIFDNGSFTMDFDGKPKTFGDQKISCILTKTEPVVKPKTWKIVKNEDLKGKHLLVFHLLPPKATGMYKEGGFKQLKDNPTCDLFIRFKRPDYELLFVPDQTSTTVTTTTTTETTSATNKQSSTTGINKGDTTPTAKVQEVKDTEKGSYVGIVVFVIIVVLMVAIGVGFLVWFYVFKKEEKQPEEEAEVDKKEPIEKFWKHHKDNPEDMPSPKEQYVLGVFDKMSRQDTVTYKRVLFELYLPELIEKDIATIGNFEEWREKNGFVLTDLERDDEFCEKIDKAIRDRKEKEAANKLFNAAKK</sequence>
<feature type="compositionally biased region" description="Polar residues" evidence="1">
    <location>
        <begin position="348"/>
        <end position="362"/>
    </location>
</feature>
<dbReference type="Proteomes" id="UP000887563">
    <property type="component" value="Unplaced"/>
</dbReference>
<dbReference type="AlphaFoldDB" id="A0A914M009"/>
<evidence type="ECO:0000313" key="4">
    <source>
        <dbReference type="Proteomes" id="UP000887563"/>
    </source>
</evidence>
<feature type="region of interest" description="Disordered" evidence="1">
    <location>
        <begin position="337"/>
        <end position="362"/>
    </location>
</feature>
<feature type="chain" id="PRO_5037984919" evidence="3">
    <location>
        <begin position="39"/>
        <end position="530"/>
    </location>
</feature>
<evidence type="ECO:0000256" key="1">
    <source>
        <dbReference type="SAM" id="MobiDB-lite"/>
    </source>
</evidence>
<keyword evidence="4" id="KW-1185">Reference proteome</keyword>
<keyword evidence="3" id="KW-0732">Signal</keyword>
<reference evidence="5" key="1">
    <citation type="submission" date="2022-11" db="UniProtKB">
        <authorList>
            <consortium name="WormBaseParasite"/>
        </authorList>
    </citation>
    <scope>IDENTIFICATION</scope>
</reference>
<name>A0A914M009_MELIC</name>
<evidence type="ECO:0000256" key="3">
    <source>
        <dbReference type="SAM" id="SignalP"/>
    </source>
</evidence>
<dbReference type="WBParaSite" id="Minc3s01003g19761">
    <property type="protein sequence ID" value="Minc3s01003g19761"/>
    <property type="gene ID" value="Minc3s01003g19761"/>
</dbReference>
<evidence type="ECO:0000313" key="5">
    <source>
        <dbReference type="WBParaSite" id="Minc3s01003g19761"/>
    </source>
</evidence>
<accession>A0A914M009</accession>
<keyword evidence="2" id="KW-0812">Transmembrane</keyword>
<feature type="compositionally biased region" description="Low complexity" evidence="1">
    <location>
        <begin position="337"/>
        <end position="347"/>
    </location>
</feature>
<protein>
    <submittedName>
        <fullName evidence="5">Uncharacterized protein</fullName>
    </submittedName>
</protein>
<feature type="signal peptide" evidence="3">
    <location>
        <begin position="1"/>
        <end position="38"/>
    </location>
</feature>
<keyword evidence="2" id="KW-1133">Transmembrane helix</keyword>
<keyword evidence="2" id="KW-0472">Membrane</keyword>